<accession>A0ABR7NM04</accession>
<feature type="transmembrane region" description="Helical" evidence="1">
    <location>
        <begin position="6"/>
        <end position="25"/>
    </location>
</feature>
<feature type="transmembrane region" description="Helical" evidence="1">
    <location>
        <begin position="104"/>
        <end position="124"/>
    </location>
</feature>
<feature type="transmembrane region" description="Helical" evidence="1">
    <location>
        <begin position="75"/>
        <end position="95"/>
    </location>
</feature>
<dbReference type="InterPro" id="IPR009825">
    <property type="entry name" value="ECF_substrate-spec-like"/>
</dbReference>
<dbReference type="InterPro" id="IPR030949">
    <property type="entry name" value="ECF_S_folate_fam"/>
</dbReference>
<dbReference type="Gene3D" id="1.10.1760.20">
    <property type="match status" value="1"/>
</dbReference>
<dbReference type="NCBIfam" id="TIGR04518">
    <property type="entry name" value="ECF_S_folT_fam"/>
    <property type="match status" value="1"/>
</dbReference>
<protein>
    <submittedName>
        <fullName evidence="2">Folate family ECF transporter S component</fullName>
    </submittedName>
</protein>
<dbReference type="Pfam" id="PF07155">
    <property type="entry name" value="ECF-ribofla_trS"/>
    <property type="match status" value="1"/>
</dbReference>
<dbReference type="EMBL" id="JACRTB010000031">
    <property type="protein sequence ID" value="MBC8577444.1"/>
    <property type="molecule type" value="Genomic_DNA"/>
</dbReference>
<dbReference type="Proteomes" id="UP000658131">
    <property type="component" value="Unassembled WGS sequence"/>
</dbReference>
<gene>
    <name evidence="2" type="ORF">H8717_13650</name>
</gene>
<evidence type="ECO:0000313" key="2">
    <source>
        <dbReference type="EMBL" id="MBC8577444.1"/>
    </source>
</evidence>
<feature type="transmembrane region" description="Helical" evidence="1">
    <location>
        <begin position="136"/>
        <end position="157"/>
    </location>
</feature>
<name>A0ABR7NM04_9FIRM</name>
<evidence type="ECO:0000256" key="1">
    <source>
        <dbReference type="SAM" id="Phobius"/>
    </source>
</evidence>
<dbReference type="RefSeq" id="WP_262400850.1">
    <property type="nucleotide sequence ID" value="NZ_JACRTB010000031.1"/>
</dbReference>
<feature type="transmembrane region" description="Helical" evidence="1">
    <location>
        <begin position="37"/>
        <end position="63"/>
    </location>
</feature>
<evidence type="ECO:0000313" key="3">
    <source>
        <dbReference type="Proteomes" id="UP000658131"/>
    </source>
</evidence>
<reference evidence="2 3" key="1">
    <citation type="submission" date="2020-08" db="EMBL/GenBank/DDBJ databases">
        <title>Genome public.</title>
        <authorList>
            <person name="Liu C."/>
            <person name="Sun Q."/>
        </authorList>
    </citation>
    <scope>NUCLEOTIDE SEQUENCE [LARGE SCALE GENOMIC DNA]</scope>
    <source>
        <strain evidence="2 3">BX1</strain>
    </source>
</reference>
<organism evidence="2 3">
    <name type="scientific">Yanshouia hominis</name>
    <dbReference type="NCBI Taxonomy" id="2763673"/>
    <lineage>
        <taxon>Bacteria</taxon>
        <taxon>Bacillati</taxon>
        <taxon>Bacillota</taxon>
        <taxon>Clostridia</taxon>
        <taxon>Eubacteriales</taxon>
        <taxon>Oscillospiraceae</taxon>
        <taxon>Yanshouia</taxon>
    </lineage>
</organism>
<comment type="caution">
    <text evidence="2">The sequence shown here is derived from an EMBL/GenBank/DDBJ whole genome shotgun (WGS) entry which is preliminary data.</text>
</comment>
<keyword evidence="1" id="KW-0812">Transmembrane</keyword>
<keyword evidence="3" id="KW-1185">Reference proteome</keyword>
<keyword evidence="1" id="KW-0472">Membrane</keyword>
<proteinExistence type="predicted"/>
<sequence length="170" mass="18187">MQEKKTGSRTIVMLGLLTAIEIVLSRFCSISAWNIKIGLAFVPLVLAAMLYGPLAGGAVGAVGDLIGALLFPIGAYFPGFTLTAFLNGMFFGLLLHKKRTMPRVICAVAVTQLCCSLLLNTLWISLLYGSPFEKLLIARGVQCTVLVPTQIIVIGILTRSTSLFARQAIA</sequence>
<keyword evidence="1" id="KW-1133">Transmembrane helix</keyword>